<gene>
    <name evidence="2" type="ORF">M6B38_346110</name>
</gene>
<feature type="compositionally biased region" description="Basic residues" evidence="1">
    <location>
        <begin position="60"/>
        <end position="69"/>
    </location>
</feature>
<accession>A0AAX6GVJ7</accession>
<protein>
    <submittedName>
        <fullName evidence="2">Crocetin glucosyltransferase, chloroplastic-like</fullName>
    </submittedName>
</protein>
<evidence type="ECO:0000313" key="3">
    <source>
        <dbReference type="Proteomes" id="UP001140949"/>
    </source>
</evidence>
<comment type="caution">
    <text evidence="2">The sequence shown here is derived from an EMBL/GenBank/DDBJ whole genome shotgun (WGS) entry which is preliminary data.</text>
</comment>
<evidence type="ECO:0000313" key="2">
    <source>
        <dbReference type="EMBL" id="KAJ6832553.1"/>
    </source>
</evidence>
<feature type="compositionally biased region" description="Low complexity" evidence="1">
    <location>
        <begin position="20"/>
        <end position="34"/>
    </location>
</feature>
<feature type="compositionally biased region" description="Pro residues" evidence="1">
    <location>
        <begin position="35"/>
        <end position="44"/>
    </location>
</feature>
<feature type="compositionally biased region" description="Polar residues" evidence="1">
    <location>
        <begin position="1"/>
        <end position="16"/>
    </location>
</feature>
<organism evidence="2 3">
    <name type="scientific">Iris pallida</name>
    <name type="common">Sweet iris</name>
    <dbReference type="NCBI Taxonomy" id="29817"/>
    <lineage>
        <taxon>Eukaryota</taxon>
        <taxon>Viridiplantae</taxon>
        <taxon>Streptophyta</taxon>
        <taxon>Embryophyta</taxon>
        <taxon>Tracheophyta</taxon>
        <taxon>Spermatophyta</taxon>
        <taxon>Magnoliopsida</taxon>
        <taxon>Liliopsida</taxon>
        <taxon>Asparagales</taxon>
        <taxon>Iridaceae</taxon>
        <taxon>Iridoideae</taxon>
        <taxon>Irideae</taxon>
        <taxon>Iris</taxon>
    </lineage>
</organism>
<reference evidence="2" key="1">
    <citation type="journal article" date="2023" name="GigaByte">
        <title>Genome assembly of the bearded iris, Iris pallida Lam.</title>
        <authorList>
            <person name="Bruccoleri R.E."/>
            <person name="Oakeley E.J."/>
            <person name="Faust A.M.E."/>
            <person name="Altorfer M."/>
            <person name="Dessus-Babus S."/>
            <person name="Burckhardt D."/>
            <person name="Oertli M."/>
            <person name="Naumann U."/>
            <person name="Petersen F."/>
            <person name="Wong J."/>
        </authorList>
    </citation>
    <scope>NUCLEOTIDE SEQUENCE</scope>
    <source>
        <strain evidence="2">GSM-AAB239-AS_SAM_17_03QT</strain>
    </source>
</reference>
<dbReference type="AlphaFoldDB" id="A0AAX6GVJ7"/>
<keyword evidence="3" id="KW-1185">Reference proteome</keyword>
<sequence length="342" mass="36847">MALSSTYPSPTASTKMASWRAPTTPVTTSPSSGPSAPPAPPQPRPSRRLRRLHLLPPMGGRRRPRQRRPVRAVLDPAGHRLPHLLPLLPRLLPSYKQRLRPHVHHQIPMSAAHTSPRPPVLPHRSARRPVRRHPRHAEGHVRHSRQRACAVEFETDCFDEHVCRAGGGRALRCPGPSLDPDRSHPFSVGRSRTRFVQAGREGVHGVAGLEAPRLGRVRVVREHDSLEEGADGGDPERAEGQRAAVPVGAAEGVQMGGAGAAGRRRERHGGRVVLAGGGAVASFGRVLRDALRVELDLREPGLRSADSRGAAVDGPGDERHAGGEDLGDRSEGRGQRGWGVGT</sequence>
<feature type="region of interest" description="Disordered" evidence="1">
    <location>
        <begin position="297"/>
        <end position="342"/>
    </location>
</feature>
<reference evidence="2" key="2">
    <citation type="submission" date="2023-04" db="EMBL/GenBank/DDBJ databases">
        <authorList>
            <person name="Bruccoleri R.E."/>
            <person name="Oakeley E.J."/>
            <person name="Faust A.-M."/>
            <person name="Dessus-Babus S."/>
            <person name="Altorfer M."/>
            <person name="Burckhardt D."/>
            <person name="Oertli M."/>
            <person name="Naumann U."/>
            <person name="Petersen F."/>
            <person name="Wong J."/>
        </authorList>
    </citation>
    <scope>NUCLEOTIDE SEQUENCE</scope>
    <source>
        <strain evidence="2">GSM-AAB239-AS_SAM_17_03QT</strain>
        <tissue evidence="2">Leaf</tissue>
    </source>
</reference>
<feature type="compositionally biased region" description="Basic and acidic residues" evidence="1">
    <location>
        <begin position="316"/>
        <end position="334"/>
    </location>
</feature>
<evidence type="ECO:0000256" key="1">
    <source>
        <dbReference type="SAM" id="MobiDB-lite"/>
    </source>
</evidence>
<dbReference type="Proteomes" id="UP001140949">
    <property type="component" value="Unassembled WGS sequence"/>
</dbReference>
<feature type="compositionally biased region" description="Basic residues" evidence="1">
    <location>
        <begin position="124"/>
        <end position="135"/>
    </location>
</feature>
<feature type="region of interest" description="Disordered" evidence="1">
    <location>
        <begin position="109"/>
        <end position="141"/>
    </location>
</feature>
<dbReference type="EMBL" id="JANAVB010016147">
    <property type="protein sequence ID" value="KAJ6832553.1"/>
    <property type="molecule type" value="Genomic_DNA"/>
</dbReference>
<name>A0AAX6GVJ7_IRIPA</name>
<feature type="region of interest" description="Disordered" evidence="1">
    <location>
        <begin position="1"/>
        <end position="69"/>
    </location>
</feature>
<proteinExistence type="predicted"/>